<dbReference type="SMR" id="A0A225CNP3"/>
<accession>A0A225CNP3</accession>
<feature type="chain" id="PRO_5015074378" description="Peptidase" evidence="3">
    <location>
        <begin position="33"/>
        <end position="324"/>
    </location>
</feature>
<evidence type="ECO:0000256" key="2">
    <source>
        <dbReference type="SAM" id="MobiDB-lite"/>
    </source>
</evidence>
<dbReference type="InterPro" id="IPR043504">
    <property type="entry name" value="Peptidase_S1_PA_chymotrypsin"/>
</dbReference>
<dbReference type="GeneID" id="92949099"/>
<feature type="signal peptide" evidence="3">
    <location>
        <begin position="1"/>
        <end position="32"/>
    </location>
</feature>
<dbReference type="RefSeq" id="WP_079534998.1">
    <property type="nucleotide sequence ID" value="NZ_CP033724.1"/>
</dbReference>
<dbReference type="Proteomes" id="UP000195062">
    <property type="component" value="Unassembled WGS sequence"/>
</dbReference>
<evidence type="ECO:0000313" key="5">
    <source>
        <dbReference type="Proteomes" id="UP000195062"/>
    </source>
</evidence>
<protein>
    <recommendedName>
        <fullName evidence="6">Peptidase</fullName>
    </recommendedName>
</protein>
<keyword evidence="5" id="KW-1185">Reference proteome</keyword>
<proteinExistence type="predicted"/>
<dbReference type="EMBL" id="MDHH01000001">
    <property type="protein sequence ID" value="OUE04567.1"/>
    <property type="molecule type" value="Genomic_DNA"/>
</dbReference>
<evidence type="ECO:0008006" key="6">
    <source>
        <dbReference type="Google" id="ProtNLM"/>
    </source>
</evidence>
<feature type="region of interest" description="Disordered" evidence="2">
    <location>
        <begin position="32"/>
        <end position="53"/>
    </location>
</feature>
<dbReference type="InterPro" id="IPR009003">
    <property type="entry name" value="Peptidase_S1_PA"/>
</dbReference>
<sequence>MTALWKNRFSVLALLLLVVMVGQSSVARPAQAAGPTGTAFSDDTGQSFSDAEASDAVRSWTPEALAAASDLDRPSDAVNAPVTGATEQALITQGAGTFEPVYWIGRIYFDVNGRQYSCSGSSIRSDSQLVVATAAHCLYDHGEWSTRVVFIPAWDGANKPLGVWGAFFYAVSRDWRTTEDPGHDAAFIKMAPKTAWDGSKEYLASKAGAPAPTFSAAMPGLHFEAFGYRPLGGYVPAPLYTCAGEGRHFRGFASIPEYEIANCDPPGGASGGPVYHASTHGPNGTQYGVITETRRARDGSPLLIFVPWGQVEYSLYRSVDLWPK</sequence>
<dbReference type="Gene3D" id="2.40.10.10">
    <property type="entry name" value="Trypsin-like serine proteases"/>
    <property type="match status" value="2"/>
</dbReference>
<evidence type="ECO:0000313" key="4">
    <source>
        <dbReference type="EMBL" id="OUE04567.1"/>
    </source>
</evidence>
<dbReference type="InterPro" id="IPR050966">
    <property type="entry name" value="Glutamyl_endopeptidase"/>
</dbReference>
<keyword evidence="1 3" id="KW-0732">Signal</keyword>
<organism evidence="4 5">
    <name type="scientific">Clavibacter michiganensis subsp. michiganensis</name>
    <dbReference type="NCBI Taxonomy" id="33013"/>
    <lineage>
        <taxon>Bacteria</taxon>
        <taxon>Bacillati</taxon>
        <taxon>Actinomycetota</taxon>
        <taxon>Actinomycetes</taxon>
        <taxon>Micrococcales</taxon>
        <taxon>Microbacteriaceae</taxon>
        <taxon>Clavibacter</taxon>
    </lineage>
</organism>
<evidence type="ECO:0000256" key="1">
    <source>
        <dbReference type="ARBA" id="ARBA00022729"/>
    </source>
</evidence>
<evidence type="ECO:0000256" key="3">
    <source>
        <dbReference type="SAM" id="SignalP"/>
    </source>
</evidence>
<dbReference type="PANTHER" id="PTHR15462">
    <property type="entry name" value="SERINE PROTEASE"/>
    <property type="match status" value="1"/>
</dbReference>
<comment type="caution">
    <text evidence="4">The sequence shown here is derived from an EMBL/GenBank/DDBJ whole genome shotgun (WGS) entry which is preliminary data.</text>
</comment>
<dbReference type="SUPFAM" id="SSF50494">
    <property type="entry name" value="Trypsin-like serine proteases"/>
    <property type="match status" value="1"/>
</dbReference>
<reference evidence="4 5" key="1">
    <citation type="submission" date="2016-08" db="EMBL/GenBank/DDBJ databases">
        <title>Genome sequence of Clavibacter michiganensis subsp. michiganensis strain CASJ007.</title>
        <authorList>
            <person name="Thapa S.P."/>
            <person name="Coaker G."/>
        </authorList>
    </citation>
    <scope>NUCLEOTIDE SEQUENCE [LARGE SCALE GENOMIC DNA]</scope>
    <source>
        <strain evidence="4">CASJ007</strain>
    </source>
</reference>
<name>A0A225CNP3_CLAMM</name>
<feature type="compositionally biased region" description="Polar residues" evidence="2">
    <location>
        <begin position="38"/>
        <end position="49"/>
    </location>
</feature>
<dbReference type="PANTHER" id="PTHR15462:SF8">
    <property type="entry name" value="SERINE PROTEASE"/>
    <property type="match status" value="1"/>
</dbReference>
<gene>
    <name evidence="4" type="ORF">CMMCAS07_06450</name>
</gene>
<dbReference type="AlphaFoldDB" id="A0A225CNP3"/>